<dbReference type="PANTHER" id="PTHR45128">
    <property type="entry name" value="METHYLTRANSFERASE TYPE 11"/>
    <property type="match status" value="1"/>
</dbReference>
<organism evidence="3 4">
    <name type="scientific">Nocardioides cavernaquae</name>
    <dbReference type="NCBI Taxonomy" id="2321396"/>
    <lineage>
        <taxon>Bacteria</taxon>
        <taxon>Bacillati</taxon>
        <taxon>Actinomycetota</taxon>
        <taxon>Actinomycetes</taxon>
        <taxon>Propionibacteriales</taxon>
        <taxon>Nocardioidaceae</taxon>
        <taxon>Nocardioides</taxon>
    </lineage>
</organism>
<dbReference type="AlphaFoldDB" id="A0A3A5H5S7"/>
<dbReference type="Gene3D" id="3.40.50.150">
    <property type="entry name" value="Vaccinia Virus protein VP39"/>
    <property type="match status" value="1"/>
</dbReference>
<reference evidence="4" key="1">
    <citation type="submission" date="2018-09" db="EMBL/GenBank/DDBJ databases">
        <authorList>
            <person name="Zhu H."/>
        </authorList>
    </citation>
    <scope>NUCLEOTIDE SEQUENCE [LARGE SCALE GENOMIC DNA]</scope>
    <source>
        <strain evidence="4">K1W22B-1</strain>
    </source>
</reference>
<dbReference type="OrthoDB" id="9801363at2"/>
<keyword evidence="3" id="KW-0489">Methyltransferase</keyword>
<dbReference type="GO" id="GO:0032259">
    <property type="term" value="P:methylation"/>
    <property type="evidence" value="ECO:0007669"/>
    <property type="project" value="UniProtKB-KW"/>
</dbReference>
<dbReference type="InterPro" id="IPR048711">
    <property type="entry name" value="WHD_Rv2258c"/>
</dbReference>
<gene>
    <name evidence="3" type="ORF">D4739_02970</name>
</gene>
<sequence>MDASQQSVDEFGERFFGSMLGMLEVMSAYLGDRLGWYRSLTDDGPATARQLADRTSTQERYAREWLEQQAVIGFLTVESGTTADDRTYAIPPSVAEAFTDGTSLAYLAPVARMFGSVGPVFPQLLEAYRNGGGVSWSELGTDAREAQAEQNRPWFEQELAPALAVVPAVQDVLTRPGARVLDVGCGAGWSTIGLAAAHPGASFLGVDIDPPTIDLANANAAEAGLGDRVRFECRDAADLPEGTFDIAFAFECVHDMPRPVDVLAAARRALVPGGALIVMDEAVAEEFAPNGDEIERVMYGFSLFVCLPDGMSSPPSVGTGTVMRPSTLKTYAEDAGFAGFEVLPIEGFSFFRFYRLS</sequence>
<dbReference type="EMBL" id="QYRP01000002">
    <property type="protein sequence ID" value="RJS45281.1"/>
    <property type="molecule type" value="Genomic_DNA"/>
</dbReference>
<dbReference type="RefSeq" id="WP_120059182.1">
    <property type="nucleotide sequence ID" value="NZ_QYRP01000002.1"/>
</dbReference>
<dbReference type="Pfam" id="PF13847">
    <property type="entry name" value="Methyltransf_31"/>
    <property type="match status" value="1"/>
</dbReference>
<comment type="caution">
    <text evidence="3">The sequence shown here is derived from an EMBL/GenBank/DDBJ whole genome shotgun (WGS) entry which is preliminary data.</text>
</comment>
<dbReference type="InterPro" id="IPR029063">
    <property type="entry name" value="SAM-dependent_MTases_sf"/>
</dbReference>
<evidence type="ECO:0000259" key="1">
    <source>
        <dbReference type="Pfam" id="PF13847"/>
    </source>
</evidence>
<dbReference type="SUPFAM" id="SSF53335">
    <property type="entry name" value="S-adenosyl-L-methionine-dependent methyltransferases"/>
    <property type="match status" value="1"/>
</dbReference>
<evidence type="ECO:0000313" key="4">
    <source>
        <dbReference type="Proteomes" id="UP000276542"/>
    </source>
</evidence>
<feature type="domain" description="Methyltransferase" evidence="1">
    <location>
        <begin position="176"/>
        <end position="288"/>
    </location>
</feature>
<dbReference type="Pfam" id="PF21320">
    <property type="entry name" value="WHD_Rv2258c"/>
    <property type="match status" value="1"/>
</dbReference>
<protein>
    <submittedName>
        <fullName evidence="3">Class I SAM-dependent methyltransferase</fullName>
    </submittedName>
</protein>
<evidence type="ECO:0000259" key="2">
    <source>
        <dbReference type="Pfam" id="PF21320"/>
    </source>
</evidence>
<name>A0A3A5H5S7_9ACTN</name>
<proteinExistence type="predicted"/>
<keyword evidence="3" id="KW-0808">Transferase</keyword>
<accession>A0A3A5H5S7</accession>
<dbReference type="InterPro" id="IPR025714">
    <property type="entry name" value="Methyltranfer_dom"/>
</dbReference>
<keyword evidence="4" id="KW-1185">Reference proteome</keyword>
<evidence type="ECO:0000313" key="3">
    <source>
        <dbReference type="EMBL" id="RJS45281.1"/>
    </source>
</evidence>
<dbReference type="InterPro" id="IPR053173">
    <property type="entry name" value="SAM-binding_MTase"/>
</dbReference>
<dbReference type="CDD" id="cd02440">
    <property type="entry name" value="AdoMet_MTases"/>
    <property type="match status" value="1"/>
</dbReference>
<feature type="domain" description="S-adenosylmethionine-dependent methyltransferase Rv2258c-like winged HTH" evidence="2">
    <location>
        <begin position="29"/>
        <end position="99"/>
    </location>
</feature>
<dbReference type="Proteomes" id="UP000276542">
    <property type="component" value="Unassembled WGS sequence"/>
</dbReference>
<dbReference type="GO" id="GO:0008168">
    <property type="term" value="F:methyltransferase activity"/>
    <property type="evidence" value="ECO:0007669"/>
    <property type="project" value="UniProtKB-KW"/>
</dbReference>